<organism evidence="1 2">
    <name type="scientific">Helianthus annuus</name>
    <name type="common">Common sunflower</name>
    <dbReference type="NCBI Taxonomy" id="4232"/>
    <lineage>
        <taxon>Eukaryota</taxon>
        <taxon>Viridiplantae</taxon>
        <taxon>Streptophyta</taxon>
        <taxon>Embryophyta</taxon>
        <taxon>Tracheophyta</taxon>
        <taxon>Spermatophyta</taxon>
        <taxon>Magnoliopsida</taxon>
        <taxon>eudicotyledons</taxon>
        <taxon>Gunneridae</taxon>
        <taxon>Pentapetalae</taxon>
        <taxon>asterids</taxon>
        <taxon>campanulids</taxon>
        <taxon>Asterales</taxon>
        <taxon>Asteraceae</taxon>
        <taxon>Asteroideae</taxon>
        <taxon>Heliantheae alliance</taxon>
        <taxon>Heliantheae</taxon>
        <taxon>Helianthus</taxon>
    </lineage>
</organism>
<dbReference type="AlphaFoldDB" id="A0A251S1X9"/>
<dbReference type="EMBL" id="CM007905">
    <property type="protein sequence ID" value="OTF91171.1"/>
    <property type="molecule type" value="Genomic_DNA"/>
</dbReference>
<accession>A0A251S1X9</accession>
<keyword evidence="2" id="KW-1185">Reference proteome</keyword>
<reference evidence="2" key="1">
    <citation type="journal article" date="2017" name="Nature">
        <title>The sunflower genome provides insights into oil metabolism, flowering and Asterid evolution.</title>
        <authorList>
            <person name="Badouin H."/>
            <person name="Gouzy J."/>
            <person name="Grassa C.J."/>
            <person name="Murat F."/>
            <person name="Staton S.E."/>
            <person name="Cottret L."/>
            <person name="Lelandais-Briere C."/>
            <person name="Owens G.L."/>
            <person name="Carrere S."/>
            <person name="Mayjonade B."/>
            <person name="Legrand L."/>
            <person name="Gill N."/>
            <person name="Kane N.C."/>
            <person name="Bowers J.E."/>
            <person name="Hubner S."/>
            <person name="Bellec A."/>
            <person name="Berard A."/>
            <person name="Berges H."/>
            <person name="Blanchet N."/>
            <person name="Boniface M.C."/>
            <person name="Brunel D."/>
            <person name="Catrice O."/>
            <person name="Chaidir N."/>
            <person name="Claudel C."/>
            <person name="Donnadieu C."/>
            <person name="Faraut T."/>
            <person name="Fievet G."/>
            <person name="Helmstetter N."/>
            <person name="King M."/>
            <person name="Knapp S.J."/>
            <person name="Lai Z."/>
            <person name="Le Paslier M.C."/>
            <person name="Lippi Y."/>
            <person name="Lorenzon L."/>
            <person name="Mandel J.R."/>
            <person name="Marage G."/>
            <person name="Marchand G."/>
            <person name="Marquand E."/>
            <person name="Bret-Mestries E."/>
            <person name="Morien E."/>
            <person name="Nambeesan S."/>
            <person name="Nguyen T."/>
            <person name="Pegot-Espagnet P."/>
            <person name="Pouilly N."/>
            <person name="Raftis F."/>
            <person name="Sallet E."/>
            <person name="Schiex T."/>
            <person name="Thomas J."/>
            <person name="Vandecasteele C."/>
            <person name="Vares D."/>
            <person name="Vear F."/>
            <person name="Vautrin S."/>
            <person name="Crespi M."/>
            <person name="Mangin B."/>
            <person name="Burke J.M."/>
            <person name="Salse J."/>
            <person name="Munos S."/>
            <person name="Vincourt P."/>
            <person name="Rieseberg L.H."/>
            <person name="Langlade N.B."/>
        </authorList>
    </citation>
    <scope>NUCLEOTIDE SEQUENCE [LARGE SCALE GENOMIC DNA]</scope>
    <source>
        <strain evidence="2">cv. SF193</strain>
    </source>
</reference>
<sequence>MIFEVFSRRRPSCFHFQLNNRIDRSPIYRLTPIFMISVDYFAGYLHAHRNRGFRIAISSGEMHRSITRRLRHVCLCRCGLLLLFIDYLASSSCDECCVRR</sequence>
<evidence type="ECO:0000313" key="1">
    <source>
        <dbReference type="EMBL" id="OTF91171.1"/>
    </source>
</evidence>
<dbReference type="Proteomes" id="UP000215914">
    <property type="component" value="Chromosome 16"/>
</dbReference>
<evidence type="ECO:0000313" key="2">
    <source>
        <dbReference type="Proteomes" id="UP000215914"/>
    </source>
</evidence>
<protein>
    <submittedName>
        <fullName evidence="1">Uncharacterized protein</fullName>
    </submittedName>
</protein>
<name>A0A251S1X9_HELAN</name>
<dbReference type="InParanoid" id="A0A251S1X9"/>
<proteinExistence type="predicted"/>
<gene>
    <name evidence="1" type="ORF">HannXRQ_Chr16g0507811</name>
</gene>